<gene>
    <name evidence="1" type="ORF">A3Q56_08387</name>
</gene>
<keyword evidence="2" id="KW-1185">Reference proteome</keyword>
<comment type="caution">
    <text evidence="1">The sequence shown here is derived from an EMBL/GenBank/DDBJ whole genome shotgun (WGS) entry which is preliminary data.</text>
</comment>
<dbReference type="EMBL" id="LWCA01002375">
    <property type="protein sequence ID" value="OAF63909.1"/>
    <property type="molecule type" value="Genomic_DNA"/>
</dbReference>
<evidence type="ECO:0000313" key="2">
    <source>
        <dbReference type="Proteomes" id="UP000078046"/>
    </source>
</evidence>
<name>A0A177APF2_9BILA</name>
<proteinExistence type="predicted"/>
<organism evidence="1 2">
    <name type="scientific">Intoshia linei</name>
    <dbReference type="NCBI Taxonomy" id="1819745"/>
    <lineage>
        <taxon>Eukaryota</taxon>
        <taxon>Metazoa</taxon>
        <taxon>Spiralia</taxon>
        <taxon>Lophotrochozoa</taxon>
        <taxon>Mesozoa</taxon>
        <taxon>Orthonectida</taxon>
        <taxon>Rhopaluridae</taxon>
        <taxon>Intoshia</taxon>
    </lineage>
</organism>
<dbReference type="Proteomes" id="UP000078046">
    <property type="component" value="Unassembled WGS sequence"/>
</dbReference>
<evidence type="ECO:0000313" key="1">
    <source>
        <dbReference type="EMBL" id="OAF63909.1"/>
    </source>
</evidence>
<accession>A0A177APF2</accession>
<sequence length="95" mass="11211">MQVAAELAMPRQTIVTIARQKQQILQRSDDSKKSLKIRKTLKKETNDQMDKEIFIHFLKRRESKLSIFGCMLQNYGRQYLQKNYPTSKLKCSYGP</sequence>
<protein>
    <submittedName>
        <fullName evidence="1">Uncharacterized protein</fullName>
    </submittedName>
</protein>
<reference evidence="1 2" key="1">
    <citation type="submission" date="2016-04" db="EMBL/GenBank/DDBJ databases">
        <title>The genome of Intoshia linei affirms orthonectids as highly simplified spiralians.</title>
        <authorList>
            <person name="Mikhailov K.V."/>
            <person name="Slusarev G.S."/>
            <person name="Nikitin M.A."/>
            <person name="Logacheva M.D."/>
            <person name="Penin A."/>
            <person name="Aleoshin V."/>
            <person name="Panchin Y.V."/>
        </authorList>
    </citation>
    <scope>NUCLEOTIDE SEQUENCE [LARGE SCALE GENOMIC DNA]</scope>
    <source>
        <strain evidence="1">Intl2013</strain>
        <tissue evidence="1">Whole animal</tissue>
    </source>
</reference>
<dbReference type="AlphaFoldDB" id="A0A177APF2"/>